<dbReference type="InterPro" id="IPR036397">
    <property type="entry name" value="RNaseH_sf"/>
</dbReference>
<dbReference type="InterPro" id="IPR012337">
    <property type="entry name" value="RNaseH-like_sf"/>
</dbReference>
<dbReference type="OrthoDB" id="5953249at2759"/>
<dbReference type="Proteomes" id="UP000275078">
    <property type="component" value="Unassembled WGS sequence"/>
</dbReference>
<organism evidence="2 3">
    <name type="scientific">Ascobolus immersus RN42</name>
    <dbReference type="NCBI Taxonomy" id="1160509"/>
    <lineage>
        <taxon>Eukaryota</taxon>
        <taxon>Fungi</taxon>
        <taxon>Dikarya</taxon>
        <taxon>Ascomycota</taxon>
        <taxon>Pezizomycotina</taxon>
        <taxon>Pezizomycetes</taxon>
        <taxon>Pezizales</taxon>
        <taxon>Ascobolaceae</taxon>
        <taxon>Ascobolus</taxon>
    </lineage>
</organism>
<keyword evidence="3" id="KW-1185">Reference proteome</keyword>
<dbReference type="InterPro" id="IPR040151">
    <property type="entry name" value="Gfd2/YDR514C-like"/>
</dbReference>
<dbReference type="PANTHER" id="PTHR28083">
    <property type="entry name" value="GOOD FOR FULL DBP5 ACTIVITY PROTEIN 2"/>
    <property type="match status" value="1"/>
</dbReference>
<sequence>MSDYDDGPGRTRGIQGSYATVQNTRKIPYLKTNRINAADRAMLSKFFDKQPFFARSWDIYHFEDTDNTKDFFLLPMAQVEQFLWMIEEETGVVLKKPVQFNFPEEAYTDELSLLGTSTTEFEYDDLVASINPPDYENTKGTIKSMTTKTNKAYKAERKRLTSLVHGLQQVVLARRWLGFADAQDPEQVRLRTLFVCVDVESHEVNHSAILEVGVTRLDTAELWGEDGNGEPPQSFEELMKKVEVRHFRVKENRFLKNGRFVADCADKFCFGKTEWVGLQEAPAVMAQLFRFPDGGSGRVVFVGHDAGTDKQYLKKLGYNPDNINGLEMLDTAKMWKAIKQEANPKGLGGLCKELDITAWHLHNAGNDAAYTFQCLLKMALDYCPDRGQQPETVQPPPTPEVKRIIVKLPDPSCYPPNPPKTARCTVVLFLER</sequence>
<dbReference type="STRING" id="1160509.A0A3N4IPR6"/>
<dbReference type="EMBL" id="ML119645">
    <property type="protein sequence ID" value="RPA88182.1"/>
    <property type="molecule type" value="Genomic_DNA"/>
</dbReference>
<proteinExistence type="predicted"/>
<dbReference type="SUPFAM" id="SSF53098">
    <property type="entry name" value="Ribonuclease H-like"/>
    <property type="match status" value="1"/>
</dbReference>
<dbReference type="AlphaFoldDB" id="A0A3N4IPR6"/>
<dbReference type="InterPro" id="IPR048519">
    <property type="entry name" value="Gfd2/YDR514C-like_C"/>
</dbReference>
<protein>
    <recommendedName>
        <fullName evidence="1">Gfd2/YDR514C-like C-terminal domain-containing protein</fullName>
    </recommendedName>
</protein>
<accession>A0A3N4IPR6</accession>
<dbReference type="GO" id="GO:0003676">
    <property type="term" value="F:nucleic acid binding"/>
    <property type="evidence" value="ECO:0007669"/>
    <property type="project" value="InterPro"/>
</dbReference>
<name>A0A3N4IPR6_ASCIM</name>
<dbReference type="Pfam" id="PF21762">
    <property type="entry name" value="DEDDh_C"/>
    <property type="match status" value="1"/>
</dbReference>
<evidence type="ECO:0000313" key="2">
    <source>
        <dbReference type="EMBL" id="RPA88182.1"/>
    </source>
</evidence>
<dbReference type="Gene3D" id="3.30.420.10">
    <property type="entry name" value="Ribonuclease H-like superfamily/Ribonuclease H"/>
    <property type="match status" value="1"/>
</dbReference>
<reference evidence="2 3" key="1">
    <citation type="journal article" date="2018" name="Nat. Ecol. Evol.">
        <title>Pezizomycetes genomes reveal the molecular basis of ectomycorrhizal truffle lifestyle.</title>
        <authorList>
            <person name="Murat C."/>
            <person name="Payen T."/>
            <person name="Noel B."/>
            <person name="Kuo A."/>
            <person name="Morin E."/>
            <person name="Chen J."/>
            <person name="Kohler A."/>
            <person name="Krizsan K."/>
            <person name="Balestrini R."/>
            <person name="Da Silva C."/>
            <person name="Montanini B."/>
            <person name="Hainaut M."/>
            <person name="Levati E."/>
            <person name="Barry K.W."/>
            <person name="Belfiori B."/>
            <person name="Cichocki N."/>
            <person name="Clum A."/>
            <person name="Dockter R.B."/>
            <person name="Fauchery L."/>
            <person name="Guy J."/>
            <person name="Iotti M."/>
            <person name="Le Tacon F."/>
            <person name="Lindquist E.A."/>
            <person name="Lipzen A."/>
            <person name="Malagnac F."/>
            <person name="Mello A."/>
            <person name="Molinier V."/>
            <person name="Miyauchi S."/>
            <person name="Poulain J."/>
            <person name="Riccioni C."/>
            <person name="Rubini A."/>
            <person name="Sitrit Y."/>
            <person name="Splivallo R."/>
            <person name="Traeger S."/>
            <person name="Wang M."/>
            <person name="Zifcakova L."/>
            <person name="Wipf D."/>
            <person name="Zambonelli A."/>
            <person name="Paolocci F."/>
            <person name="Nowrousian M."/>
            <person name="Ottonello S."/>
            <person name="Baldrian P."/>
            <person name="Spatafora J.W."/>
            <person name="Henrissat B."/>
            <person name="Nagy L.G."/>
            <person name="Aury J.M."/>
            <person name="Wincker P."/>
            <person name="Grigoriev I.V."/>
            <person name="Bonfante P."/>
            <person name="Martin F.M."/>
        </authorList>
    </citation>
    <scope>NUCLEOTIDE SEQUENCE [LARGE SCALE GENOMIC DNA]</scope>
    <source>
        <strain evidence="2 3">RN42</strain>
    </source>
</reference>
<gene>
    <name evidence="2" type="ORF">BJ508DRAFT_3506</name>
</gene>
<dbReference type="GO" id="GO:0005634">
    <property type="term" value="C:nucleus"/>
    <property type="evidence" value="ECO:0007669"/>
    <property type="project" value="TreeGrafter"/>
</dbReference>
<evidence type="ECO:0000259" key="1">
    <source>
        <dbReference type="Pfam" id="PF21762"/>
    </source>
</evidence>
<dbReference type="PANTHER" id="PTHR28083:SF1">
    <property type="entry name" value="GOOD FOR FULL DBP5 ACTIVITY PROTEIN 2"/>
    <property type="match status" value="1"/>
</dbReference>
<feature type="domain" description="Gfd2/YDR514C-like C-terminal" evidence="1">
    <location>
        <begin position="194"/>
        <end position="378"/>
    </location>
</feature>
<evidence type="ECO:0000313" key="3">
    <source>
        <dbReference type="Proteomes" id="UP000275078"/>
    </source>
</evidence>